<dbReference type="InParanoid" id="A0A2I1DIL1"/>
<evidence type="ECO:0000313" key="3">
    <source>
        <dbReference type="EMBL" id="PKY09711.1"/>
    </source>
</evidence>
<sequence length="343" mass="37900">MQSLEAASKTLNGSPLRISPRPSCNLLSSTAAKAAKQTRSSFMETENIVFVRPVVKAISGRKKLAPEDLVEMYGAIPPKELASLGSKKVIDPDRVKFFLNARAAAERICSKSGVSLSDFYGIPKHKLRDVLDQLRNIKEEVERQRDILVAELDEAVEGWVDKNPDAYSDVIRSGAPTKEYIQKRIRMDVYTFTAAAVDTDGQVNQFDVEMGRLDEQLLNEVADRASMAFKGSFQNGRQPSRRALSPLIEIAEKIESLAFLRDGFDELAHYITEKTIRLKSGGQRMSDEQVSDLASLYLVLSSPMKTAELAKSLDAGQQPMPFTQPSQPANQGDAIMSLEDALS</sequence>
<proteinExistence type="predicted"/>
<name>A0A2I1DIL1_9PROT</name>
<feature type="coiled-coil region" evidence="1">
    <location>
        <begin position="124"/>
        <end position="158"/>
    </location>
</feature>
<accession>A0A2I1DIL1</accession>
<feature type="compositionally biased region" description="Polar residues" evidence="2">
    <location>
        <begin position="320"/>
        <end position="330"/>
    </location>
</feature>
<evidence type="ECO:0008006" key="5">
    <source>
        <dbReference type="Google" id="ProtNLM"/>
    </source>
</evidence>
<gene>
    <name evidence="3" type="ORF">B1757_13360</name>
</gene>
<organism evidence="3 4">
    <name type="scientific">Acidithiobacillus marinus</name>
    <dbReference type="NCBI Taxonomy" id="187490"/>
    <lineage>
        <taxon>Bacteria</taxon>
        <taxon>Pseudomonadati</taxon>
        <taxon>Pseudomonadota</taxon>
        <taxon>Acidithiobacillia</taxon>
        <taxon>Acidithiobacillales</taxon>
        <taxon>Acidithiobacillaceae</taxon>
        <taxon>Acidithiobacillus</taxon>
    </lineage>
</organism>
<comment type="caution">
    <text evidence="3">The sequence shown here is derived from an EMBL/GenBank/DDBJ whole genome shotgun (WGS) entry which is preliminary data.</text>
</comment>
<evidence type="ECO:0000256" key="1">
    <source>
        <dbReference type="SAM" id="Coils"/>
    </source>
</evidence>
<reference evidence="3 4" key="1">
    <citation type="submission" date="2017-03" db="EMBL/GenBank/DDBJ databases">
        <title>Draft genime sequence of the acidophilic sulfur-oxidizing bacterium Acidithiobacillus sp. SH, isolated from seawater.</title>
        <authorList>
            <person name="Sharmin S."/>
            <person name="Tokuhisa M."/>
            <person name="Kanao T."/>
            <person name="Kamimura K."/>
        </authorList>
    </citation>
    <scope>NUCLEOTIDE SEQUENCE [LARGE SCALE GENOMIC DNA]</scope>
    <source>
        <strain evidence="3 4">SH</strain>
    </source>
</reference>
<dbReference type="EMBL" id="MXAV01000052">
    <property type="protein sequence ID" value="PKY09711.1"/>
    <property type="molecule type" value="Genomic_DNA"/>
</dbReference>
<evidence type="ECO:0000256" key="2">
    <source>
        <dbReference type="SAM" id="MobiDB-lite"/>
    </source>
</evidence>
<keyword evidence="4" id="KW-1185">Reference proteome</keyword>
<protein>
    <recommendedName>
        <fullName evidence="5">DUF3150 domain-containing protein</fullName>
    </recommendedName>
</protein>
<evidence type="ECO:0000313" key="4">
    <source>
        <dbReference type="Proteomes" id="UP000234329"/>
    </source>
</evidence>
<keyword evidence="1" id="KW-0175">Coiled coil</keyword>
<dbReference type="Pfam" id="PF11348">
    <property type="entry name" value="DUF3150"/>
    <property type="match status" value="1"/>
</dbReference>
<feature type="region of interest" description="Disordered" evidence="2">
    <location>
        <begin position="316"/>
        <end position="343"/>
    </location>
</feature>
<dbReference type="InterPro" id="IPR021496">
    <property type="entry name" value="DUF3150"/>
</dbReference>
<dbReference type="Proteomes" id="UP000234329">
    <property type="component" value="Unassembled WGS sequence"/>
</dbReference>
<dbReference type="OrthoDB" id="8900573at2"/>
<dbReference type="AlphaFoldDB" id="A0A2I1DIL1"/>